<gene>
    <name evidence="2" type="ORF">G5I_02045</name>
</gene>
<keyword evidence="1" id="KW-1133">Transmembrane helix</keyword>
<keyword evidence="3" id="KW-1185">Reference proteome</keyword>
<dbReference type="AlphaFoldDB" id="F4W997"/>
<organism evidence="3">
    <name type="scientific">Acromyrmex echinatior</name>
    <name type="common">Panamanian leafcutter ant</name>
    <name type="synonym">Acromyrmex octospinosus echinatior</name>
    <dbReference type="NCBI Taxonomy" id="103372"/>
    <lineage>
        <taxon>Eukaryota</taxon>
        <taxon>Metazoa</taxon>
        <taxon>Ecdysozoa</taxon>
        <taxon>Arthropoda</taxon>
        <taxon>Hexapoda</taxon>
        <taxon>Insecta</taxon>
        <taxon>Pterygota</taxon>
        <taxon>Neoptera</taxon>
        <taxon>Endopterygota</taxon>
        <taxon>Hymenoptera</taxon>
        <taxon>Apocrita</taxon>
        <taxon>Aculeata</taxon>
        <taxon>Formicoidea</taxon>
        <taxon>Formicidae</taxon>
        <taxon>Myrmicinae</taxon>
        <taxon>Acromyrmex</taxon>
    </lineage>
</organism>
<evidence type="ECO:0000256" key="1">
    <source>
        <dbReference type="SAM" id="Phobius"/>
    </source>
</evidence>
<keyword evidence="1" id="KW-0812">Transmembrane</keyword>
<protein>
    <submittedName>
        <fullName evidence="2">Uncharacterized protein</fullName>
    </submittedName>
</protein>
<sequence length="158" mass="19155">MLNKNKMMPAEHLSRNLNVLFESSGFMLYGYTIYVILYIIALTFRFFAKYDLSSRCLYIEKHEEKSMSKVYVVRKKRNIFIEKKHVQRNGKKKRGMIHRLCKNTNNELFYKMLIFMETFIDMKYLKTKSKYFQTILHRYGIKQYYMALGFISHHTPKA</sequence>
<accession>F4W997</accession>
<feature type="transmembrane region" description="Helical" evidence="1">
    <location>
        <begin position="26"/>
        <end position="48"/>
    </location>
</feature>
<evidence type="ECO:0000313" key="2">
    <source>
        <dbReference type="EMBL" id="EGI69279.1"/>
    </source>
</evidence>
<dbReference type="EMBL" id="GL888002">
    <property type="protein sequence ID" value="EGI69279.1"/>
    <property type="molecule type" value="Genomic_DNA"/>
</dbReference>
<reference evidence="2" key="1">
    <citation type="submission" date="2011-02" db="EMBL/GenBank/DDBJ databases">
        <title>The genome of the leaf-cutting ant Acromyrmex echinatior suggests key adaptations to social evolution and fungus farming.</title>
        <authorList>
            <person name="Nygaard S."/>
            <person name="Zhang G."/>
        </authorList>
    </citation>
    <scope>NUCLEOTIDE SEQUENCE</scope>
</reference>
<name>F4W997_ACREC</name>
<evidence type="ECO:0000313" key="3">
    <source>
        <dbReference type="Proteomes" id="UP000007755"/>
    </source>
</evidence>
<keyword evidence="1" id="KW-0472">Membrane</keyword>
<proteinExistence type="predicted"/>
<dbReference type="InParanoid" id="F4W997"/>
<dbReference type="Proteomes" id="UP000007755">
    <property type="component" value="Unassembled WGS sequence"/>
</dbReference>